<comment type="caution">
    <text evidence="5">The sequence shown here is derived from an EMBL/GenBank/DDBJ whole genome shotgun (WGS) entry which is preliminary data.</text>
</comment>
<dbReference type="SUPFAM" id="SSF63817">
    <property type="entry name" value="Sortase"/>
    <property type="match status" value="1"/>
</dbReference>
<accession>A0A0F4LUT6</accession>
<dbReference type="NCBIfam" id="TIGR01076">
    <property type="entry name" value="sortase_fam"/>
    <property type="match status" value="1"/>
</dbReference>
<dbReference type="AlphaFoldDB" id="A0A0F4LUT6"/>
<evidence type="ECO:0000256" key="4">
    <source>
        <dbReference type="PIRSR" id="PIRSR605754-1"/>
    </source>
</evidence>
<dbReference type="InterPro" id="IPR042007">
    <property type="entry name" value="Sortase_A"/>
</dbReference>
<name>A0A0F4LUT6_9LACO</name>
<keyword evidence="6" id="KW-1185">Reference proteome</keyword>
<protein>
    <submittedName>
        <fullName evidence="5">Sortase</fullName>
    </submittedName>
</protein>
<dbReference type="RefSeq" id="WP_046316272.1">
    <property type="nucleotide sequence ID" value="NZ_JAMBJK010000005.1"/>
</dbReference>
<dbReference type="STRING" id="1218492.JG30_07270"/>
<evidence type="ECO:0000313" key="6">
    <source>
        <dbReference type="Proteomes" id="UP000033558"/>
    </source>
</evidence>
<sequence>MKKFLKIFVTVALLLVALALIFNEPLKSYCVKYLAQDRLTKLTKDQVRQNNLRSVSYDFKKVKPISSKQVLKASVQNNAPAIGKIAVPSVKLKLPIVKGIDDNALSTGAGTMKPDEKMGKGNYALAGHYMTDKGALLSPIVDVQLDDLIYITDLKSVYTYKVTLKKRIAPDAVWTINDQKGRKLISLITCADGGANRWVIQGNLVRSRVANRATLAVFG</sequence>
<organism evidence="5 6">
    <name type="scientific">Bombilactobacillus mellifer</name>
    <dbReference type="NCBI Taxonomy" id="1218492"/>
    <lineage>
        <taxon>Bacteria</taxon>
        <taxon>Bacillati</taxon>
        <taxon>Bacillota</taxon>
        <taxon>Bacilli</taxon>
        <taxon>Lactobacillales</taxon>
        <taxon>Lactobacillaceae</taxon>
        <taxon>Bombilactobacillus</taxon>
    </lineage>
</organism>
<dbReference type="HOGENOM" id="CLU_045680_4_2_9"/>
<evidence type="ECO:0000256" key="2">
    <source>
        <dbReference type="ARBA" id="ARBA00022801"/>
    </source>
</evidence>
<reference evidence="5 6" key="1">
    <citation type="submission" date="2015-01" db="EMBL/GenBank/DDBJ databases">
        <title>Comparative genomics of the lactic acid bacteria isolated from the honey bee gut.</title>
        <authorList>
            <person name="Ellegaard K.M."/>
            <person name="Tamarit D."/>
            <person name="Javelind E."/>
            <person name="Olofsson T."/>
            <person name="Andersson S.G."/>
            <person name="Vasquez A."/>
        </authorList>
    </citation>
    <scope>NUCLEOTIDE SEQUENCE [LARGE SCALE GENOMIC DNA]</scope>
    <source>
        <strain evidence="5 6">Bin4</strain>
    </source>
</reference>
<dbReference type="InterPro" id="IPR023365">
    <property type="entry name" value="Sortase_dom-sf"/>
</dbReference>
<dbReference type="OrthoDB" id="1648028at2"/>
<feature type="active site" description="Acyl-thioester intermediate" evidence="4">
    <location>
        <position position="190"/>
    </location>
</feature>
<dbReference type="Gene3D" id="2.40.260.10">
    <property type="entry name" value="Sortase"/>
    <property type="match status" value="1"/>
</dbReference>
<keyword evidence="1" id="KW-0645">Protease</keyword>
<dbReference type="PATRIC" id="fig|1218492.5.peg.863"/>
<feature type="active site" description="Proton donor/acceptor" evidence="4">
    <location>
        <position position="128"/>
    </location>
</feature>
<dbReference type="Pfam" id="PF04203">
    <property type="entry name" value="Sortase"/>
    <property type="match status" value="1"/>
</dbReference>
<dbReference type="Proteomes" id="UP000033558">
    <property type="component" value="Unassembled WGS sequence"/>
</dbReference>
<evidence type="ECO:0000256" key="3">
    <source>
        <dbReference type="ARBA" id="ARBA00022807"/>
    </source>
</evidence>
<gene>
    <name evidence="5" type="ORF">JG30_07270</name>
</gene>
<keyword evidence="3" id="KW-0788">Thiol protease</keyword>
<evidence type="ECO:0000313" key="5">
    <source>
        <dbReference type="EMBL" id="KJY62512.1"/>
    </source>
</evidence>
<dbReference type="CDD" id="cd06165">
    <property type="entry name" value="Sortase_A"/>
    <property type="match status" value="1"/>
</dbReference>
<dbReference type="GO" id="GO:0008234">
    <property type="term" value="F:cysteine-type peptidase activity"/>
    <property type="evidence" value="ECO:0007669"/>
    <property type="project" value="UniProtKB-KW"/>
</dbReference>
<dbReference type="EMBL" id="JXJQ01000006">
    <property type="protein sequence ID" value="KJY62512.1"/>
    <property type="molecule type" value="Genomic_DNA"/>
</dbReference>
<evidence type="ECO:0000256" key="1">
    <source>
        <dbReference type="ARBA" id="ARBA00022670"/>
    </source>
</evidence>
<dbReference type="GO" id="GO:0006508">
    <property type="term" value="P:proteolysis"/>
    <property type="evidence" value="ECO:0007669"/>
    <property type="project" value="UniProtKB-KW"/>
</dbReference>
<dbReference type="InterPro" id="IPR005754">
    <property type="entry name" value="Sortase"/>
</dbReference>
<proteinExistence type="predicted"/>
<keyword evidence="2" id="KW-0378">Hydrolase</keyword>